<dbReference type="InterPro" id="IPR005290">
    <property type="entry name" value="Ribosomal_uS15_bac-type"/>
</dbReference>
<dbReference type="Pfam" id="PF00312">
    <property type="entry name" value="Ribosomal_S15"/>
    <property type="match status" value="1"/>
</dbReference>
<organism evidence="7 11">
    <name type="scientific">Moraxella nonliquefaciens</name>
    <dbReference type="NCBI Taxonomy" id="478"/>
    <lineage>
        <taxon>Bacteria</taxon>
        <taxon>Pseudomonadati</taxon>
        <taxon>Pseudomonadota</taxon>
        <taxon>Gammaproteobacteria</taxon>
        <taxon>Moraxellales</taxon>
        <taxon>Moraxellaceae</taxon>
        <taxon>Moraxella</taxon>
    </lineage>
</organism>
<dbReference type="AlphaFoldDB" id="A0A1B8PK61"/>
<evidence type="ECO:0000313" key="8">
    <source>
        <dbReference type="EMBL" id="OBX86707.1"/>
    </source>
</evidence>
<comment type="subunit">
    <text evidence="3 4">Part of the 30S ribosomal subunit. Forms a bridge to the 50S subunit in the 70S ribosome, contacting the 23S rRNA.</text>
</comment>
<name>A0A1B8PK61_MORNO</name>
<dbReference type="FunFam" id="1.10.287.10:FF:000002">
    <property type="entry name" value="30S ribosomal protein S15"/>
    <property type="match status" value="1"/>
</dbReference>
<evidence type="ECO:0000256" key="5">
    <source>
        <dbReference type="RuleBase" id="RU003919"/>
    </source>
</evidence>
<dbReference type="GO" id="GO:0006412">
    <property type="term" value="P:translation"/>
    <property type="evidence" value="ECO:0007669"/>
    <property type="project" value="UniProtKB-UniRule"/>
</dbReference>
<gene>
    <name evidence="4 9" type="primary">rpsO</name>
    <name evidence="8" type="ORF">A7456_09130</name>
    <name evidence="7" type="ORF">A9Z60_08735</name>
    <name evidence="9" type="ORF">I6G26_01980</name>
</gene>
<dbReference type="SMART" id="SM01387">
    <property type="entry name" value="Ribosomal_S15"/>
    <property type="match status" value="1"/>
</dbReference>
<comment type="similarity">
    <text evidence="4 5">Belongs to the universal ribosomal protein uS15 family.</text>
</comment>
<dbReference type="SUPFAM" id="SSF47060">
    <property type="entry name" value="S15/NS1 RNA-binding domain"/>
    <property type="match status" value="1"/>
</dbReference>
<dbReference type="STRING" id="478.A7456_09130"/>
<dbReference type="GO" id="GO:0022627">
    <property type="term" value="C:cytosolic small ribosomal subunit"/>
    <property type="evidence" value="ECO:0007669"/>
    <property type="project" value="TreeGrafter"/>
</dbReference>
<dbReference type="EMBL" id="LXTW01000004">
    <property type="protein sequence ID" value="OBX86707.1"/>
    <property type="molecule type" value="Genomic_DNA"/>
</dbReference>
<evidence type="ECO:0000313" key="12">
    <source>
        <dbReference type="Proteomes" id="UP000594834"/>
    </source>
</evidence>
<dbReference type="PANTHER" id="PTHR23321:SF26">
    <property type="entry name" value="SMALL RIBOSOMAL SUBUNIT PROTEIN US15M"/>
    <property type="match status" value="1"/>
</dbReference>
<evidence type="ECO:0000256" key="2">
    <source>
        <dbReference type="ARBA" id="ARBA00023274"/>
    </source>
</evidence>
<keyword evidence="2 4" id="KW-0687">Ribonucleoprotein</keyword>
<keyword evidence="4 6" id="KW-0694">RNA-binding</keyword>
<evidence type="ECO:0000256" key="1">
    <source>
        <dbReference type="ARBA" id="ARBA00022980"/>
    </source>
</evidence>
<comment type="function">
    <text evidence="4">Forms an intersubunit bridge (bridge B4) with the 23S rRNA of the 50S subunit in the ribosome.</text>
</comment>
<evidence type="ECO:0000256" key="3">
    <source>
        <dbReference type="ARBA" id="ARBA00064542"/>
    </source>
</evidence>
<dbReference type="Proteomes" id="UP000092671">
    <property type="component" value="Unassembled WGS sequence"/>
</dbReference>
<keyword evidence="12" id="KW-1185">Reference proteome</keyword>
<dbReference type="InterPro" id="IPR000589">
    <property type="entry name" value="Ribosomal_uS15"/>
</dbReference>
<dbReference type="InterPro" id="IPR009068">
    <property type="entry name" value="uS15_NS1_RNA-bd_sf"/>
</dbReference>
<evidence type="ECO:0000313" key="7">
    <source>
        <dbReference type="EMBL" id="OBX51069.1"/>
    </source>
</evidence>
<dbReference type="NCBIfam" id="TIGR00952">
    <property type="entry name" value="S15_bact"/>
    <property type="match status" value="1"/>
</dbReference>
<reference evidence="7 11" key="2">
    <citation type="submission" date="2016-06" db="EMBL/GenBank/DDBJ databases">
        <title>Draft genome of Moraxella nonliquefaciens CCUG 60284.</title>
        <authorList>
            <person name="Salva-Serra F."/>
            <person name="Engstrom-Jakobsson H."/>
            <person name="Thorell K."/>
            <person name="Gonzales-Siles L."/>
            <person name="Karlsson R."/>
            <person name="Boulund F."/>
            <person name="Engstrand L."/>
            <person name="Kristiansson E."/>
            <person name="Moore E."/>
        </authorList>
    </citation>
    <scope>NUCLEOTIDE SEQUENCE [LARGE SCALE GENOMIC DNA]</scope>
    <source>
        <strain evidence="7 11">CCUG 60284</strain>
    </source>
</reference>
<proteinExistence type="inferred from homology"/>
<dbReference type="HAMAP" id="MF_01343_B">
    <property type="entry name" value="Ribosomal_uS15_B"/>
    <property type="match status" value="1"/>
</dbReference>
<dbReference type="RefSeq" id="WP_066885188.1">
    <property type="nucleotide sequence ID" value="NZ_CP065728.1"/>
</dbReference>
<keyword evidence="1 4" id="KW-0689">Ribosomal protein</keyword>
<dbReference type="EMBL" id="LZDN01000009">
    <property type="protein sequence ID" value="OBX51069.1"/>
    <property type="molecule type" value="Genomic_DNA"/>
</dbReference>
<reference evidence="8 10" key="1">
    <citation type="submission" date="2016-05" db="EMBL/GenBank/DDBJ databases">
        <title>Draft genome sequence of Moraxella nonliquefaciens CCUG 348T.</title>
        <authorList>
            <person name="Salva-Serra F."/>
            <person name="Engstrom-Jakobsson H."/>
            <person name="Thorell K."/>
            <person name="Gonzales-Siles L."/>
            <person name="Karlsson R."/>
            <person name="Boulund F."/>
            <person name="Engstrand L."/>
            <person name="Kristiansson E."/>
            <person name="Moore E."/>
        </authorList>
    </citation>
    <scope>NUCLEOTIDE SEQUENCE [LARGE SCALE GENOMIC DNA]</scope>
    <source>
        <strain evidence="8 10">CCUG 348</strain>
    </source>
</reference>
<evidence type="ECO:0000313" key="10">
    <source>
        <dbReference type="Proteomes" id="UP000092575"/>
    </source>
</evidence>
<evidence type="ECO:0000256" key="4">
    <source>
        <dbReference type="HAMAP-Rule" id="MF_01343"/>
    </source>
</evidence>
<dbReference type="PROSITE" id="PS00362">
    <property type="entry name" value="RIBOSOMAL_S15"/>
    <property type="match status" value="1"/>
</dbReference>
<dbReference type="Proteomes" id="UP000594834">
    <property type="component" value="Chromosome"/>
</dbReference>
<protein>
    <recommendedName>
        <fullName evidence="4">Small ribosomal subunit protein uS15</fullName>
    </recommendedName>
</protein>
<keyword evidence="4 6" id="KW-0699">rRNA-binding</keyword>
<dbReference type="OrthoDB" id="9799262at2"/>
<evidence type="ECO:0000256" key="6">
    <source>
        <dbReference type="RuleBase" id="RU004524"/>
    </source>
</evidence>
<dbReference type="Gene3D" id="6.10.250.3130">
    <property type="match status" value="1"/>
</dbReference>
<dbReference type="PANTHER" id="PTHR23321">
    <property type="entry name" value="RIBOSOMAL PROTEIN S15, BACTERIAL AND ORGANELLAR"/>
    <property type="match status" value="1"/>
</dbReference>
<comment type="function">
    <text evidence="4 6">One of the primary rRNA binding proteins, it binds directly to 16S rRNA where it helps nucleate assembly of the platform of the 30S subunit by binding and bridging several RNA helices of the 16S rRNA.</text>
</comment>
<dbReference type="EMBL" id="CP065728">
    <property type="protein sequence ID" value="QPT45534.1"/>
    <property type="molecule type" value="Genomic_DNA"/>
</dbReference>
<dbReference type="GO" id="GO:0019843">
    <property type="term" value="F:rRNA binding"/>
    <property type="evidence" value="ECO:0007669"/>
    <property type="project" value="UniProtKB-UniRule"/>
</dbReference>
<reference evidence="9 12" key="3">
    <citation type="submission" date="2020-12" db="EMBL/GenBank/DDBJ databases">
        <title>FDA dAtabase for Regulatory Grade micrObial Sequences (FDA-ARGOS): Supporting development and validation of Infectious Disease Dx tests.</title>
        <authorList>
            <person name="Sproer C."/>
            <person name="Gronow S."/>
            <person name="Severitt S."/>
            <person name="Schroder I."/>
            <person name="Tallon L."/>
            <person name="Sadzewicz L."/>
            <person name="Zhao X."/>
            <person name="Boylan J."/>
            <person name="Ott S."/>
            <person name="Bowen H."/>
            <person name="Vavikolanu K."/>
            <person name="Mehta A."/>
            <person name="Aluvathingal J."/>
            <person name="Nadendla S."/>
            <person name="Lowell S."/>
            <person name="Myers T."/>
            <person name="Yan Y."/>
            <person name="Sichtig H."/>
        </authorList>
    </citation>
    <scope>NUCLEOTIDE SEQUENCE [LARGE SCALE GENOMIC DNA]</scope>
    <source>
        <strain evidence="9 12">FDAARGOS_869</strain>
    </source>
</reference>
<evidence type="ECO:0000313" key="11">
    <source>
        <dbReference type="Proteomes" id="UP000092671"/>
    </source>
</evidence>
<sequence>MMLTNQQREDIIAKFKRGENDTGSPEVQVALLTARINDLQDHFKAHKADHHSRRGLIRMVNQRRKLLDYLKGKDLNRYTALIGELGLRR</sequence>
<evidence type="ECO:0000313" key="9">
    <source>
        <dbReference type="EMBL" id="QPT45534.1"/>
    </source>
</evidence>
<dbReference type="CDD" id="cd00353">
    <property type="entry name" value="Ribosomal_S15p_S13e"/>
    <property type="match status" value="1"/>
</dbReference>
<accession>A0A1B8PK61</accession>
<dbReference type="GO" id="GO:0003735">
    <property type="term" value="F:structural constituent of ribosome"/>
    <property type="evidence" value="ECO:0007669"/>
    <property type="project" value="InterPro"/>
</dbReference>
<dbReference type="Proteomes" id="UP000092575">
    <property type="component" value="Unassembled WGS sequence"/>
</dbReference>
<dbReference type="Gene3D" id="1.10.287.10">
    <property type="entry name" value="S15/NS1, RNA-binding"/>
    <property type="match status" value="1"/>
</dbReference>